<dbReference type="RefSeq" id="WP_090432848.1">
    <property type="nucleotide sequence ID" value="NZ_FNJJ01000011.1"/>
</dbReference>
<evidence type="ECO:0000256" key="1">
    <source>
        <dbReference type="ARBA" id="ARBA00023015"/>
    </source>
</evidence>
<gene>
    <name evidence="6" type="ORF">SAMN05216213_111178</name>
</gene>
<dbReference type="Pfam" id="PF12833">
    <property type="entry name" value="HTH_18"/>
    <property type="match status" value="1"/>
</dbReference>
<evidence type="ECO:0000259" key="5">
    <source>
        <dbReference type="PROSITE" id="PS01124"/>
    </source>
</evidence>
<dbReference type="InterPro" id="IPR018060">
    <property type="entry name" value="HTH_AraC"/>
</dbReference>
<dbReference type="Pfam" id="PF12625">
    <property type="entry name" value="Arabinose_bd"/>
    <property type="match status" value="1"/>
</dbReference>
<dbReference type="OrthoDB" id="5582699at2"/>
<evidence type="ECO:0000313" key="7">
    <source>
        <dbReference type="Proteomes" id="UP000199460"/>
    </source>
</evidence>
<proteinExistence type="predicted"/>
<evidence type="ECO:0000256" key="4">
    <source>
        <dbReference type="SAM" id="MobiDB-lite"/>
    </source>
</evidence>
<accession>A0A1H0XC27</accession>
<dbReference type="PROSITE" id="PS01124">
    <property type="entry name" value="HTH_ARAC_FAMILY_2"/>
    <property type="match status" value="1"/>
</dbReference>
<dbReference type="InterPro" id="IPR032687">
    <property type="entry name" value="AraC-type_N"/>
</dbReference>
<evidence type="ECO:0000256" key="3">
    <source>
        <dbReference type="ARBA" id="ARBA00023163"/>
    </source>
</evidence>
<feature type="domain" description="HTH araC/xylS-type" evidence="5">
    <location>
        <begin position="242"/>
        <end position="340"/>
    </location>
</feature>
<dbReference type="SMART" id="SM00342">
    <property type="entry name" value="HTH_ARAC"/>
    <property type="match status" value="1"/>
</dbReference>
<evidence type="ECO:0000256" key="2">
    <source>
        <dbReference type="ARBA" id="ARBA00023125"/>
    </source>
</evidence>
<dbReference type="PANTHER" id="PTHR47894:SF1">
    <property type="entry name" value="HTH-TYPE TRANSCRIPTIONAL REGULATOR VQSM"/>
    <property type="match status" value="1"/>
</dbReference>
<organism evidence="6 7">
    <name type="scientific">Ectopseudomonas guguanensis</name>
    <dbReference type="NCBI Taxonomy" id="1198456"/>
    <lineage>
        <taxon>Bacteria</taxon>
        <taxon>Pseudomonadati</taxon>
        <taxon>Pseudomonadota</taxon>
        <taxon>Gammaproteobacteria</taxon>
        <taxon>Pseudomonadales</taxon>
        <taxon>Pseudomonadaceae</taxon>
        <taxon>Ectopseudomonas</taxon>
    </lineage>
</organism>
<dbReference type="InterPro" id="IPR009057">
    <property type="entry name" value="Homeodomain-like_sf"/>
</dbReference>
<dbReference type="GO" id="GO:0000976">
    <property type="term" value="F:transcription cis-regulatory region binding"/>
    <property type="evidence" value="ECO:0007669"/>
    <property type="project" value="TreeGrafter"/>
</dbReference>
<keyword evidence="1" id="KW-0805">Transcription regulation</keyword>
<dbReference type="GO" id="GO:0003700">
    <property type="term" value="F:DNA-binding transcription factor activity"/>
    <property type="evidence" value="ECO:0007669"/>
    <property type="project" value="InterPro"/>
</dbReference>
<dbReference type="GeneID" id="300933099"/>
<dbReference type="SUPFAM" id="SSF46689">
    <property type="entry name" value="Homeodomain-like"/>
    <property type="match status" value="1"/>
</dbReference>
<name>A0A1H0XC27_9GAMM</name>
<feature type="region of interest" description="Disordered" evidence="4">
    <location>
        <begin position="337"/>
        <end position="363"/>
    </location>
</feature>
<feature type="compositionally biased region" description="Low complexity" evidence="4">
    <location>
        <begin position="346"/>
        <end position="363"/>
    </location>
</feature>
<dbReference type="InterPro" id="IPR020449">
    <property type="entry name" value="Tscrpt_reg_AraC-type_HTH"/>
</dbReference>
<dbReference type="Gene3D" id="1.10.10.60">
    <property type="entry name" value="Homeodomain-like"/>
    <property type="match status" value="1"/>
</dbReference>
<dbReference type="EMBL" id="FNJJ01000011">
    <property type="protein sequence ID" value="SDQ00046.1"/>
    <property type="molecule type" value="Genomic_DNA"/>
</dbReference>
<dbReference type="PRINTS" id="PR00032">
    <property type="entry name" value="HTHARAC"/>
</dbReference>
<dbReference type="GO" id="GO:0005829">
    <property type="term" value="C:cytosol"/>
    <property type="evidence" value="ECO:0007669"/>
    <property type="project" value="TreeGrafter"/>
</dbReference>
<reference evidence="7" key="1">
    <citation type="submission" date="2016-10" db="EMBL/GenBank/DDBJ databases">
        <authorList>
            <person name="Varghese N."/>
            <person name="Submissions S."/>
        </authorList>
    </citation>
    <scope>NUCLEOTIDE SEQUENCE [LARGE SCALE GENOMIC DNA]</scope>
    <source>
        <strain evidence="7">JCM 18416</strain>
    </source>
</reference>
<keyword evidence="3" id="KW-0804">Transcription</keyword>
<keyword evidence="7" id="KW-1185">Reference proteome</keyword>
<dbReference type="Proteomes" id="UP000199460">
    <property type="component" value="Unassembled WGS sequence"/>
</dbReference>
<dbReference type="AlphaFoldDB" id="A0A1H0XC27"/>
<evidence type="ECO:0000313" key="6">
    <source>
        <dbReference type="EMBL" id="SDQ00046.1"/>
    </source>
</evidence>
<sequence>MKTSRVRLGDLSVGFTQALADALREQGVRPEPLLEQFGLDTARLSEPRARLSIPRFMRLGHSAIVLSGNPALGLDMGRHSHLSQIGLAGICAAQAPDLREAARTLTRFEPLYAANYRGRSGFREDARGAWLHFYSISPYNAYNRFVVDSVLAGWQSNLGQVVGRPITAEKVEIEFPAPDYGERYEALFGCPVEFTAGANRLRLNSETLALRNRQHCPGTWRHLLELCERELEQLTRTRSLRERVIQLLGPLLHGHEPDLEEVARSLHLPSWTLRRKLAEEGTQFRTILNDTRRDLATAYIRDTELAFGEIAYLLGFASAEAFQRAFKRWLGQTPGDYRRAQRRAGGEAQSSVASSSTSALDAS</sequence>
<keyword evidence="2 6" id="KW-0238">DNA-binding</keyword>
<dbReference type="PANTHER" id="PTHR47894">
    <property type="entry name" value="HTH-TYPE TRANSCRIPTIONAL REGULATOR GADX"/>
    <property type="match status" value="1"/>
</dbReference>
<protein>
    <submittedName>
        <fullName evidence="6">AraC-type DNA-binding protein</fullName>
    </submittedName>
</protein>